<gene>
    <name evidence="3" type="primary">idi_14</name>
    <name evidence="3" type="ORF">SDC9_94797</name>
</gene>
<dbReference type="PROSITE" id="PS00893">
    <property type="entry name" value="NUDIX_BOX"/>
    <property type="match status" value="1"/>
</dbReference>
<evidence type="ECO:0000313" key="3">
    <source>
        <dbReference type="EMBL" id="MPM48075.1"/>
    </source>
</evidence>
<accession>A0A645A4F4</accession>
<sequence length="169" mass="19494">MAEYWDLYDTNRKPLGRTHLRGLPLEKDTYHVVVSVWTVNQENKLLVTLRSAEKELYPNLWENTSGSVVSGESSRDAALRELKEETGIEARGDELQFLGTARKASSFVDIYLVKKNLESDAITLQEGETTAFRWVSLEQLEKLNQEGRLAFPVAFRFEQFRSVFKEFLD</sequence>
<dbReference type="InterPro" id="IPR020084">
    <property type="entry name" value="NUDIX_hydrolase_CS"/>
</dbReference>
<dbReference type="Gene3D" id="3.90.79.10">
    <property type="entry name" value="Nucleoside Triphosphate Pyrophosphohydrolase"/>
    <property type="match status" value="1"/>
</dbReference>
<dbReference type="EMBL" id="VSSQ01011942">
    <property type="protein sequence ID" value="MPM48075.1"/>
    <property type="molecule type" value="Genomic_DNA"/>
</dbReference>
<keyword evidence="3" id="KW-0413">Isomerase</keyword>
<dbReference type="AlphaFoldDB" id="A0A645A4F4"/>
<reference evidence="3" key="1">
    <citation type="submission" date="2019-08" db="EMBL/GenBank/DDBJ databases">
        <authorList>
            <person name="Kucharzyk K."/>
            <person name="Murdoch R.W."/>
            <person name="Higgins S."/>
            <person name="Loffler F."/>
        </authorList>
    </citation>
    <scope>NUCLEOTIDE SEQUENCE</scope>
</reference>
<dbReference type="InterPro" id="IPR000086">
    <property type="entry name" value="NUDIX_hydrolase_dom"/>
</dbReference>
<evidence type="ECO:0000259" key="2">
    <source>
        <dbReference type="PROSITE" id="PS51462"/>
    </source>
</evidence>
<dbReference type="EC" id="5.3.3.2" evidence="3"/>
<dbReference type="SUPFAM" id="SSF55811">
    <property type="entry name" value="Nudix"/>
    <property type="match status" value="1"/>
</dbReference>
<proteinExistence type="predicted"/>
<keyword evidence="1" id="KW-0378">Hydrolase</keyword>
<dbReference type="InterPro" id="IPR015797">
    <property type="entry name" value="NUDIX_hydrolase-like_dom_sf"/>
</dbReference>
<protein>
    <submittedName>
        <fullName evidence="3">Isopentenyl-diphosphate Delta-isomerase</fullName>
        <ecNumber evidence="3">5.3.3.2</ecNumber>
    </submittedName>
</protein>
<dbReference type="GO" id="GO:0016787">
    <property type="term" value="F:hydrolase activity"/>
    <property type="evidence" value="ECO:0007669"/>
    <property type="project" value="UniProtKB-KW"/>
</dbReference>
<dbReference type="Pfam" id="PF00293">
    <property type="entry name" value="NUDIX"/>
    <property type="match status" value="1"/>
</dbReference>
<dbReference type="GO" id="GO:0004452">
    <property type="term" value="F:isopentenyl-diphosphate delta-isomerase activity"/>
    <property type="evidence" value="ECO:0007669"/>
    <property type="project" value="UniProtKB-EC"/>
</dbReference>
<dbReference type="PANTHER" id="PTHR10885:SF0">
    <property type="entry name" value="ISOPENTENYL-DIPHOSPHATE DELTA-ISOMERASE"/>
    <property type="match status" value="1"/>
</dbReference>
<dbReference type="PROSITE" id="PS51462">
    <property type="entry name" value="NUDIX"/>
    <property type="match status" value="1"/>
</dbReference>
<feature type="domain" description="Nudix hydrolase" evidence="2">
    <location>
        <begin position="29"/>
        <end position="157"/>
    </location>
</feature>
<evidence type="ECO:0000256" key="1">
    <source>
        <dbReference type="ARBA" id="ARBA00022801"/>
    </source>
</evidence>
<dbReference type="PANTHER" id="PTHR10885">
    <property type="entry name" value="ISOPENTENYL-DIPHOSPHATE DELTA-ISOMERASE"/>
    <property type="match status" value="1"/>
</dbReference>
<organism evidence="3">
    <name type="scientific">bioreactor metagenome</name>
    <dbReference type="NCBI Taxonomy" id="1076179"/>
    <lineage>
        <taxon>unclassified sequences</taxon>
        <taxon>metagenomes</taxon>
        <taxon>ecological metagenomes</taxon>
    </lineage>
</organism>
<dbReference type="CDD" id="cd04693">
    <property type="entry name" value="NUDIX_Hydrolase"/>
    <property type="match status" value="1"/>
</dbReference>
<name>A0A645A4F4_9ZZZZ</name>
<comment type="caution">
    <text evidence="3">The sequence shown here is derived from an EMBL/GenBank/DDBJ whole genome shotgun (WGS) entry which is preliminary data.</text>
</comment>